<accession>A0A1X1Z1B1</accession>
<dbReference type="PROSITE" id="PS51892">
    <property type="entry name" value="SUBTILASE"/>
    <property type="match status" value="1"/>
</dbReference>
<dbReference type="Proteomes" id="UP000193781">
    <property type="component" value="Unassembled WGS sequence"/>
</dbReference>
<gene>
    <name evidence="9" type="ORF">AWC17_13290</name>
</gene>
<feature type="compositionally biased region" description="Pro residues" evidence="5">
    <location>
        <begin position="30"/>
        <end position="39"/>
    </location>
</feature>
<evidence type="ECO:0000256" key="4">
    <source>
        <dbReference type="PROSITE-ProRule" id="PRU01240"/>
    </source>
</evidence>
<dbReference type="Pfam" id="PF00082">
    <property type="entry name" value="Peptidase_S8"/>
    <property type="match status" value="1"/>
</dbReference>
<dbReference type="EMBL" id="LQPH01000154">
    <property type="protein sequence ID" value="ORW17168.1"/>
    <property type="molecule type" value="Genomic_DNA"/>
</dbReference>
<dbReference type="InterPro" id="IPR000209">
    <property type="entry name" value="Peptidase_S8/S53_dom"/>
</dbReference>
<feature type="compositionally biased region" description="Pro residues" evidence="5">
    <location>
        <begin position="182"/>
        <end position="194"/>
    </location>
</feature>
<evidence type="ECO:0000256" key="5">
    <source>
        <dbReference type="SAM" id="MobiDB-lite"/>
    </source>
</evidence>
<keyword evidence="1 4" id="KW-0645">Protease</keyword>
<dbReference type="RefSeq" id="WP_085165133.1">
    <property type="nucleotide sequence ID" value="NZ_LQPH01000154.1"/>
</dbReference>
<keyword evidence="7" id="KW-0732">Signal</keyword>
<dbReference type="GO" id="GO:0016485">
    <property type="term" value="P:protein processing"/>
    <property type="evidence" value="ECO:0007669"/>
    <property type="project" value="TreeGrafter"/>
</dbReference>
<dbReference type="PRINTS" id="PR00723">
    <property type="entry name" value="SUBTILISIN"/>
</dbReference>
<dbReference type="SUPFAM" id="SSF52743">
    <property type="entry name" value="Subtilisin-like"/>
    <property type="match status" value="1"/>
</dbReference>
<feature type="region of interest" description="Disordered" evidence="5">
    <location>
        <begin position="29"/>
        <end position="49"/>
    </location>
</feature>
<evidence type="ECO:0000313" key="10">
    <source>
        <dbReference type="Proteomes" id="UP000193781"/>
    </source>
</evidence>
<keyword evidence="6" id="KW-0812">Transmembrane</keyword>
<evidence type="ECO:0000256" key="2">
    <source>
        <dbReference type="ARBA" id="ARBA00022801"/>
    </source>
</evidence>
<keyword evidence="6" id="KW-0472">Membrane</keyword>
<dbReference type="InterPro" id="IPR036852">
    <property type="entry name" value="Peptidase_S8/S53_dom_sf"/>
</dbReference>
<protein>
    <submittedName>
        <fullName evidence="9">Serine protease</fullName>
    </submittedName>
</protein>
<feature type="active site" description="Charge relay system" evidence="4">
    <location>
        <position position="95"/>
    </location>
</feature>
<keyword evidence="2 4" id="KW-0378">Hydrolase</keyword>
<sequence length="543" mass="54846">MLAIKRCAAVLAVAAVVCPPASAGAIQPPVVAPGPPPADGAPGPDQPMHQVEDCTQTTVIPGTDLREPMPGWQLLDMASAWRVSTGVGVVVGVLDTGVTGSPRLPHLVAGGDYVMGRYGDGINDCDGHGTAVASLIAGAPAGPPLPARPEGAAPVAPPPGAPAPEPVPPPPPPPTVTVTATAPPPPPPPPPPEGDAPAWSQAGGTAPLAGPWRQEPAPPDSPDGFVGGAPDAVVVSVRQSSQKFSPVQPKADQDPERSRRAGNVHTLAAAIVHLANMGVKVMNISVVACQSVANLLSDAEIGSAVRYAADERDVLIVSAAGNQGQDGCAQNPDPIPADTSDPLGWNTVRTIVTPGWYSDYVLTVSATDSQGVPLTGEAASMHGPWIGLGAPGADIEALGTDGRVINASVDTRNNTLKPLAGSSFSAAIVSSVAALVRAKFPQLTAFQVRHRLQASAHPPAAGHDNVVGYGVINPVGALTWDIPAGEPFPAPLVTTGRLHPPPPAPRADPRPGHAFAVGALAALAAAAGLALSIVVTRRRRESR</sequence>
<dbReference type="CDD" id="cd00306">
    <property type="entry name" value="Peptidases_S8_S53"/>
    <property type="match status" value="1"/>
</dbReference>
<feature type="signal peptide" evidence="7">
    <location>
        <begin position="1"/>
        <end position="23"/>
    </location>
</feature>
<feature type="compositionally biased region" description="Pro residues" evidence="5">
    <location>
        <begin position="155"/>
        <end position="175"/>
    </location>
</feature>
<evidence type="ECO:0000259" key="8">
    <source>
        <dbReference type="Pfam" id="PF00082"/>
    </source>
</evidence>
<reference evidence="9 10" key="1">
    <citation type="submission" date="2016-01" db="EMBL/GenBank/DDBJ databases">
        <title>The new phylogeny of the genus Mycobacterium.</title>
        <authorList>
            <person name="Tarcisio F."/>
            <person name="Conor M."/>
            <person name="Antonella G."/>
            <person name="Elisabetta G."/>
            <person name="Giulia F.S."/>
            <person name="Sara T."/>
            <person name="Anna F."/>
            <person name="Clotilde B."/>
            <person name="Roberto B."/>
            <person name="Veronica D.S."/>
            <person name="Fabio R."/>
            <person name="Monica P."/>
            <person name="Olivier J."/>
            <person name="Enrico T."/>
            <person name="Nicola S."/>
        </authorList>
    </citation>
    <scope>NUCLEOTIDE SEQUENCE [LARGE SCALE GENOMIC DNA]</scope>
    <source>
        <strain evidence="9 10">DSM 44803</strain>
    </source>
</reference>
<dbReference type="AlphaFoldDB" id="A0A1X1Z1B1"/>
<feature type="domain" description="Peptidase S8/S53" evidence="8">
    <location>
        <begin position="224"/>
        <end position="470"/>
    </location>
</feature>
<keyword evidence="10" id="KW-1185">Reference proteome</keyword>
<dbReference type="OrthoDB" id="9798386at2"/>
<dbReference type="GO" id="GO:0005886">
    <property type="term" value="C:plasma membrane"/>
    <property type="evidence" value="ECO:0007669"/>
    <property type="project" value="TreeGrafter"/>
</dbReference>
<evidence type="ECO:0000256" key="3">
    <source>
        <dbReference type="ARBA" id="ARBA00022825"/>
    </source>
</evidence>
<evidence type="ECO:0000256" key="7">
    <source>
        <dbReference type="SAM" id="SignalP"/>
    </source>
</evidence>
<dbReference type="Gene3D" id="3.40.50.200">
    <property type="entry name" value="Peptidase S8/S53 domain"/>
    <property type="match status" value="1"/>
</dbReference>
<dbReference type="PANTHER" id="PTHR42884">
    <property type="entry name" value="PROPROTEIN CONVERTASE SUBTILISIN/KEXIN-RELATED"/>
    <property type="match status" value="1"/>
</dbReference>
<proteinExistence type="inferred from homology"/>
<feature type="transmembrane region" description="Helical" evidence="6">
    <location>
        <begin position="514"/>
        <end position="535"/>
    </location>
</feature>
<evidence type="ECO:0000313" key="9">
    <source>
        <dbReference type="EMBL" id="ORW17168.1"/>
    </source>
</evidence>
<comment type="caution">
    <text evidence="9">The sequence shown here is derived from an EMBL/GenBank/DDBJ whole genome shotgun (WGS) entry which is preliminary data.</text>
</comment>
<dbReference type="PANTHER" id="PTHR42884:SF14">
    <property type="entry name" value="NEUROENDOCRINE CONVERTASE 1"/>
    <property type="match status" value="1"/>
</dbReference>
<keyword evidence="3 4" id="KW-0720">Serine protease</keyword>
<feature type="chain" id="PRO_5039187705" evidence="7">
    <location>
        <begin position="24"/>
        <end position="543"/>
    </location>
</feature>
<name>A0A1X1Z1B1_9MYCO</name>
<feature type="active site" description="Charge relay system" evidence="4">
    <location>
        <position position="128"/>
    </location>
</feature>
<dbReference type="GO" id="GO:0004252">
    <property type="term" value="F:serine-type endopeptidase activity"/>
    <property type="evidence" value="ECO:0007669"/>
    <property type="project" value="UniProtKB-UniRule"/>
</dbReference>
<comment type="similarity">
    <text evidence="4">Belongs to the peptidase S8 family.</text>
</comment>
<feature type="active site" description="Charge relay system" evidence="4">
    <location>
        <position position="423"/>
    </location>
</feature>
<dbReference type="InterPro" id="IPR015500">
    <property type="entry name" value="Peptidase_S8_subtilisin-rel"/>
</dbReference>
<evidence type="ECO:0000256" key="1">
    <source>
        <dbReference type="ARBA" id="ARBA00022670"/>
    </source>
</evidence>
<organism evidence="9 10">
    <name type="scientific">Mycobacterium nebraskense</name>
    <dbReference type="NCBI Taxonomy" id="244292"/>
    <lineage>
        <taxon>Bacteria</taxon>
        <taxon>Bacillati</taxon>
        <taxon>Actinomycetota</taxon>
        <taxon>Actinomycetes</taxon>
        <taxon>Mycobacteriales</taxon>
        <taxon>Mycobacteriaceae</taxon>
        <taxon>Mycobacterium</taxon>
    </lineage>
</organism>
<feature type="region of interest" description="Disordered" evidence="5">
    <location>
        <begin position="142"/>
        <end position="260"/>
    </location>
</feature>
<evidence type="ECO:0000256" key="6">
    <source>
        <dbReference type="SAM" id="Phobius"/>
    </source>
</evidence>
<keyword evidence="6" id="KW-1133">Transmembrane helix</keyword>